<evidence type="ECO:0000256" key="1">
    <source>
        <dbReference type="ARBA" id="ARBA00022649"/>
    </source>
</evidence>
<dbReference type="AlphaFoldDB" id="A0A564JJV2"/>
<proteinExistence type="predicted"/>
<keyword evidence="5" id="KW-1185">Reference proteome</keyword>
<reference evidence="5 6" key="1">
    <citation type="submission" date="2019-07" db="EMBL/GenBank/DDBJ databases">
        <authorList>
            <person name="Brisse S."/>
            <person name="Rodrigues C."/>
            <person name="Thorpe H."/>
        </authorList>
    </citation>
    <scope>NUCLEOTIDE SEQUENCE [LARGE SCALE GENOMIC DNA]</scope>
    <source>
        <strain evidence="4">SB6408</strain>
        <strain evidence="3">SB6411</strain>
    </source>
</reference>
<gene>
    <name evidence="4" type="ORF">SB6408_04718</name>
    <name evidence="3" type="ORF">SB6411_05520</name>
</gene>
<protein>
    <recommendedName>
        <fullName evidence="7">Post-segregation antitoxin CcdA</fullName>
    </recommendedName>
</protein>
<organism evidence="4 6">
    <name type="scientific">Klebsiella spallanzanii</name>
    <dbReference type="NCBI Taxonomy" id="2587528"/>
    <lineage>
        <taxon>Bacteria</taxon>
        <taxon>Pseudomonadati</taxon>
        <taxon>Pseudomonadota</taxon>
        <taxon>Gammaproteobacteria</taxon>
        <taxon>Enterobacterales</taxon>
        <taxon>Enterobacteriaceae</taxon>
        <taxon>Klebsiella/Raoultella group</taxon>
        <taxon>Klebsiella</taxon>
    </lineage>
</organism>
<dbReference type="Proteomes" id="UP000317652">
    <property type="component" value="Unassembled WGS sequence"/>
</dbReference>
<evidence type="ECO:0000313" key="6">
    <source>
        <dbReference type="Proteomes" id="UP000318370"/>
    </source>
</evidence>
<evidence type="ECO:0008006" key="7">
    <source>
        <dbReference type="Google" id="ProtNLM"/>
    </source>
</evidence>
<dbReference type="EMBL" id="CABGGS010000008">
    <property type="protein sequence ID" value="VUS41822.1"/>
    <property type="molecule type" value="Genomic_DNA"/>
</dbReference>
<evidence type="ECO:0000313" key="3">
    <source>
        <dbReference type="EMBL" id="VUS41822.1"/>
    </source>
</evidence>
<accession>A0A564JJV2</accession>
<evidence type="ECO:0000256" key="2">
    <source>
        <dbReference type="SAM" id="MobiDB-lite"/>
    </source>
</evidence>
<dbReference type="Proteomes" id="UP000318370">
    <property type="component" value="Unassembled WGS sequence"/>
</dbReference>
<feature type="region of interest" description="Disordered" evidence="2">
    <location>
        <begin position="1"/>
        <end position="22"/>
    </location>
</feature>
<dbReference type="EMBL" id="CABGHF010000009">
    <property type="protein sequence ID" value="VUS56527.1"/>
    <property type="molecule type" value="Genomic_DNA"/>
</dbReference>
<dbReference type="InterPro" id="IPR009956">
    <property type="entry name" value="Post-segregation_anti-tox_CcdA"/>
</dbReference>
<keyword evidence="1" id="KW-1277">Toxin-antitoxin system</keyword>
<name>A0A564JJV2_9ENTR</name>
<evidence type="ECO:0000313" key="5">
    <source>
        <dbReference type="Proteomes" id="UP000317652"/>
    </source>
</evidence>
<sequence>MQKDTREEGAPADEASGWQWENQRSIDAINQWVAENGSFSDFQRSF</sequence>
<evidence type="ECO:0000313" key="4">
    <source>
        <dbReference type="EMBL" id="VUS56527.1"/>
    </source>
</evidence>
<dbReference type="Pfam" id="PF07362">
    <property type="entry name" value="CcdA"/>
    <property type="match status" value="1"/>
</dbReference>